<sequence>MAPLLLTHFRPRQRSLLSTLFTATFLGAVIVVAFPCPARSSHEARLDSPNYQTASSSAAGGTGSGKRREVVVLMNERGKRRFLEER</sequence>
<dbReference type="GeneID" id="92178261"/>
<dbReference type="Proteomes" id="UP001388673">
    <property type="component" value="Unassembled WGS sequence"/>
</dbReference>
<evidence type="ECO:0000313" key="3">
    <source>
        <dbReference type="Proteomes" id="UP001388673"/>
    </source>
</evidence>
<dbReference type="EMBL" id="JBCAWK010000002">
    <property type="protein sequence ID" value="KAK8865854.1"/>
    <property type="molecule type" value="Genomic_DNA"/>
</dbReference>
<comment type="caution">
    <text evidence="2">The sequence shown here is derived from an EMBL/GenBank/DDBJ whole genome shotgun (WGS) entry which is preliminary data.</text>
</comment>
<proteinExistence type="predicted"/>
<dbReference type="KEGG" id="kne:92178261"/>
<protein>
    <submittedName>
        <fullName evidence="2">Uncharacterized protein</fullName>
    </submittedName>
</protein>
<dbReference type="AlphaFoldDB" id="A0AAW0Z4F7"/>
<reference evidence="2 3" key="1">
    <citation type="journal article" date="2024" name="bioRxiv">
        <title>Comparative genomics of Cryptococcus and Kwoniella reveals pathogenesis evolution and contrasting karyotype dynamics via intercentromeric recombination or chromosome fusion.</title>
        <authorList>
            <person name="Coelho M.A."/>
            <person name="David-Palma M."/>
            <person name="Shea T."/>
            <person name="Bowers K."/>
            <person name="McGinley-Smith S."/>
            <person name="Mohammad A.W."/>
            <person name="Gnirke A."/>
            <person name="Yurkov A.M."/>
            <person name="Nowrousian M."/>
            <person name="Sun S."/>
            <person name="Cuomo C.A."/>
            <person name="Heitman J."/>
        </authorList>
    </citation>
    <scope>NUCLEOTIDE SEQUENCE [LARGE SCALE GENOMIC DNA]</scope>
    <source>
        <strain evidence="2 3">CBS 13917</strain>
    </source>
</reference>
<evidence type="ECO:0000256" key="1">
    <source>
        <dbReference type="SAM" id="MobiDB-lite"/>
    </source>
</evidence>
<gene>
    <name evidence="2" type="ORF">IAR55_001002</name>
</gene>
<keyword evidence="3" id="KW-1185">Reference proteome</keyword>
<name>A0AAW0Z4F7_9TREE</name>
<accession>A0AAW0Z4F7</accession>
<evidence type="ECO:0000313" key="2">
    <source>
        <dbReference type="EMBL" id="KAK8865854.1"/>
    </source>
</evidence>
<dbReference type="RefSeq" id="XP_066805333.1">
    <property type="nucleotide sequence ID" value="XM_066944132.1"/>
</dbReference>
<feature type="region of interest" description="Disordered" evidence="1">
    <location>
        <begin position="41"/>
        <end position="69"/>
    </location>
</feature>
<organism evidence="2 3">
    <name type="scientific">Kwoniella newhampshirensis</name>
    <dbReference type="NCBI Taxonomy" id="1651941"/>
    <lineage>
        <taxon>Eukaryota</taxon>
        <taxon>Fungi</taxon>
        <taxon>Dikarya</taxon>
        <taxon>Basidiomycota</taxon>
        <taxon>Agaricomycotina</taxon>
        <taxon>Tremellomycetes</taxon>
        <taxon>Tremellales</taxon>
        <taxon>Cryptococcaceae</taxon>
        <taxon>Kwoniella</taxon>
    </lineage>
</organism>